<proteinExistence type="predicted"/>
<name>A0A645CBN8_9ZZZZ</name>
<organism evidence="1">
    <name type="scientific">bioreactor metagenome</name>
    <dbReference type="NCBI Taxonomy" id="1076179"/>
    <lineage>
        <taxon>unclassified sequences</taxon>
        <taxon>metagenomes</taxon>
        <taxon>ecological metagenomes</taxon>
    </lineage>
</organism>
<dbReference type="EMBL" id="VSSQ01025909">
    <property type="protein sequence ID" value="MPM74357.1"/>
    <property type="molecule type" value="Genomic_DNA"/>
</dbReference>
<sequence>MKARLAVFSVDSINEDNMYICTDFLTGEQYTLNLPIEEEFDTKDMLFVGHCFYNNTMVMNYVRCLKIGKLARKRLYEILKHCYDWHKIQEPDAKWADFIARQPMLLRHLTYIYSVYVKLDGFGHETSIKGYNPPNISVDDEVTKCIISIMKSYHFSSRDIDLATRLWKDFSYHETNTISKPEVWASGVIENFVRLNGVYNYSEEKVAEMCWQVPVNVLQKVADKIKGILHIEKYDPRYCNEEGFLLMMFSS</sequence>
<dbReference type="AlphaFoldDB" id="A0A645CBN8"/>
<evidence type="ECO:0000313" key="1">
    <source>
        <dbReference type="EMBL" id="MPM74357.1"/>
    </source>
</evidence>
<accession>A0A645CBN8</accession>
<gene>
    <name evidence="1" type="ORF">SDC9_121345</name>
</gene>
<protein>
    <submittedName>
        <fullName evidence="1">Uncharacterized protein</fullName>
    </submittedName>
</protein>
<reference evidence="1" key="1">
    <citation type="submission" date="2019-08" db="EMBL/GenBank/DDBJ databases">
        <authorList>
            <person name="Kucharzyk K."/>
            <person name="Murdoch R.W."/>
            <person name="Higgins S."/>
            <person name="Loffler F."/>
        </authorList>
    </citation>
    <scope>NUCLEOTIDE SEQUENCE</scope>
</reference>
<comment type="caution">
    <text evidence="1">The sequence shown here is derived from an EMBL/GenBank/DDBJ whole genome shotgun (WGS) entry which is preliminary data.</text>
</comment>